<evidence type="ECO:0000259" key="1">
    <source>
        <dbReference type="Pfam" id="PF13679"/>
    </source>
</evidence>
<dbReference type="Gene3D" id="3.40.50.150">
    <property type="entry name" value="Vaccinia Virus protein VP39"/>
    <property type="match status" value="1"/>
</dbReference>
<dbReference type="RefSeq" id="WP_213237053.1">
    <property type="nucleotide sequence ID" value="NZ_JAHBCL010000017.1"/>
</dbReference>
<accession>A0ABS5PS06</accession>
<protein>
    <submittedName>
        <fullName evidence="2">SAM-dependent methyltransferase</fullName>
    </submittedName>
</protein>
<dbReference type="GO" id="GO:0032259">
    <property type="term" value="P:methylation"/>
    <property type="evidence" value="ECO:0007669"/>
    <property type="project" value="UniProtKB-KW"/>
</dbReference>
<gene>
    <name evidence="2" type="ORF">KHM83_10930</name>
</gene>
<evidence type="ECO:0000313" key="2">
    <source>
        <dbReference type="EMBL" id="MBS7527194.1"/>
    </source>
</evidence>
<organism evidence="2 3">
    <name type="scientific">Fusibacter paucivorans</name>
    <dbReference type="NCBI Taxonomy" id="76009"/>
    <lineage>
        <taxon>Bacteria</taxon>
        <taxon>Bacillati</taxon>
        <taxon>Bacillota</taxon>
        <taxon>Clostridia</taxon>
        <taxon>Eubacteriales</taxon>
        <taxon>Eubacteriales Family XII. Incertae Sedis</taxon>
        <taxon>Fusibacter</taxon>
    </lineage>
</organism>
<sequence length="396" mass="45441">MEHLNPKITEIMKEGLLRVVLSSVRRNVEAAYYKIDVKPILMKELRFFHACYYFDKKVTHENIPESEFVEWLTTMLGHQFKQGMLYTAENNYQILISKKGKATVIKQAATMKPAEVDFTHNRQKQYILNEGEPIDFLVHLGVMDDQGNVYKKKYDKFRQLNKYLEFVSDAVKELESSSNDVLTLIDFGCGKAYLTFALYYYLVKIRGKRVRIIGLDLKEDVIAFCNEVAMALAYDGLTFKVGDIKDYQYKGKVDMVVSLHACDTATDAAIGKAVAWDAKVIFAVPCCQHELFGQMQSDVLSPLLKHGIVKDKLATVVTDTLRAQALEVVGYDVQMLEFIDMTHTPKNILIRAYRQDGKREEDEIQMAAEDYLNLKNFWHVTPSIEKALGDRLINRL</sequence>
<keyword evidence="2" id="KW-0808">Transferase</keyword>
<name>A0ABS5PS06_9FIRM</name>
<feature type="domain" description="Methyltransferase" evidence="1">
    <location>
        <begin position="155"/>
        <end position="291"/>
    </location>
</feature>
<dbReference type="PANTHER" id="PTHR13369:SF3">
    <property type="entry name" value="METHYLTRANSFERASE DOMAIN-CONTAINING PROTEIN"/>
    <property type="match status" value="1"/>
</dbReference>
<reference evidence="2 3" key="1">
    <citation type="submission" date="2021-05" db="EMBL/GenBank/DDBJ databases">
        <title>Fusibacter ferrireducens sp. nov., an anaerobic, sulfur- and Fe-reducing bacterium isolated from the mangrove sediment.</title>
        <authorList>
            <person name="Qiu D."/>
        </authorList>
    </citation>
    <scope>NUCLEOTIDE SEQUENCE [LARGE SCALE GENOMIC DNA]</scope>
    <source>
        <strain evidence="2 3">DSM 12116</strain>
    </source>
</reference>
<comment type="caution">
    <text evidence="2">The sequence shown here is derived from an EMBL/GenBank/DDBJ whole genome shotgun (WGS) entry which is preliminary data.</text>
</comment>
<dbReference type="EMBL" id="JAHBCL010000017">
    <property type="protein sequence ID" value="MBS7527194.1"/>
    <property type="molecule type" value="Genomic_DNA"/>
</dbReference>
<evidence type="ECO:0000313" key="3">
    <source>
        <dbReference type="Proteomes" id="UP000746471"/>
    </source>
</evidence>
<dbReference type="InterPro" id="IPR025714">
    <property type="entry name" value="Methyltranfer_dom"/>
</dbReference>
<keyword evidence="3" id="KW-1185">Reference proteome</keyword>
<dbReference type="InterPro" id="IPR029063">
    <property type="entry name" value="SAM-dependent_MTases_sf"/>
</dbReference>
<dbReference type="Proteomes" id="UP000746471">
    <property type="component" value="Unassembled WGS sequence"/>
</dbReference>
<dbReference type="PANTHER" id="PTHR13369">
    <property type="match status" value="1"/>
</dbReference>
<proteinExistence type="predicted"/>
<dbReference type="Pfam" id="PF13679">
    <property type="entry name" value="Methyltransf_32"/>
    <property type="match status" value="1"/>
</dbReference>
<dbReference type="GO" id="GO:0008168">
    <property type="term" value="F:methyltransferase activity"/>
    <property type="evidence" value="ECO:0007669"/>
    <property type="project" value="UniProtKB-KW"/>
</dbReference>
<dbReference type="CDD" id="cd02440">
    <property type="entry name" value="AdoMet_MTases"/>
    <property type="match status" value="1"/>
</dbReference>
<keyword evidence="2" id="KW-0489">Methyltransferase</keyword>
<dbReference type="SUPFAM" id="SSF53335">
    <property type="entry name" value="S-adenosyl-L-methionine-dependent methyltransferases"/>
    <property type="match status" value="1"/>
</dbReference>